<dbReference type="InterPro" id="IPR018162">
    <property type="entry name" value="Ala-tRNA-ligase_IIc_anticod-bd"/>
</dbReference>
<evidence type="ECO:0000256" key="6">
    <source>
        <dbReference type="ARBA" id="ARBA00022723"/>
    </source>
</evidence>
<dbReference type="Gene3D" id="2.40.30.130">
    <property type="match status" value="1"/>
</dbReference>
<feature type="domain" description="Alanyl-transfer RNA synthetases family profile" evidence="16">
    <location>
        <begin position="37"/>
        <end position="796"/>
    </location>
</feature>
<evidence type="ECO:0000256" key="15">
    <source>
        <dbReference type="HAMAP-Rule" id="MF_03133"/>
    </source>
</evidence>
<feature type="binding site" evidence="15">
    <location>
        <position position="759"/>
    </location>
    <ligand>
        <name>Zn(2+)</name>
        <dbReference type="ChEBI" id="CHEBI:29105"/>
    </ligand>
</feature>
<comment type="subunit">
    <text evidence="15">Monomer.</text>
</comment>
<evidence type="ECO:0000313" key="17">
    <source>
        <dbReference type="EnsemblMetazoa" id="AALB005563-PA"/>
    </source>
</evidence>
<organism evidence="17 18">
    <name type="scientific">Anopheles albimanus</name>
    <name type="common">New world malaria mosquito</name>
    <dbReference type="NCBI Taxonomy" id="7167"/>
    <lineage>
        <taxon>Eukaryota</taxon>
        <taxon>Metazoa</taxon>
        <taxon>Ecdysozoa</taxon>
        <taxon>Arthropoda</taxon>
        <taxon>Hexapoda</taxon>
        <taxon>Insecta</taxon>
        <taxon>Pterygota</taxon>
        <taxon>Neoptera</taxon>
        <taxon>Endopterygota</taxon>
        <taxon>Diptera</taxon>
        <taxon>Nematocera</taxon>
        <taxon>Culicoidea</taxon>
        <taxon>Culicidae</taxon>
        <taxon>Anophelinae</taxon>
        <taxon>Anopheles</taxon>
    </lineage>
</organism>
<dbReference type="SUPFAM" id="SSF55186">
    <property type="entry name" value="ThrRS/AlaRS common domain"/>
    <property type="match status" value="1"/>
</dbReference>
<keyword evidence="6 15" id="KW-0479">Metal-binding</keyword>
<sequence length="1027" mass="115930">MNFLFLCTRRFLRPTTAARRVANHVRLLSVSGARSGPSANEIRRQFIDYFTNKHNHRLIRSSSLVPFSDGTIAFVNAGMNQFKNVFLGTADRPCARAVNSQKCVRVGGKHNDLSVVGTDSYHHTFFEMLGNWSFGDYFKREACEMACDLLRTVYHIDMERVYVTYFGGDARLNLPADEECRDIWLSLGIPRERVLPFGARDNFWEMGNSGPCGPCTEIHLDLSDQYRDTASRRQYVNAGLPDLTEIWNIVFIQYNRSLDGDGGAIRNLPQRHVDTGMGLERLVAHLQGKLSNYDTDLFTPILQRIQQVTRKPAYSGCFNRTDSQYDLDTAYRVLADHSRMITACLADGMFPSQNHKLRRVIRKSLALASGTFERPKLLEETIPVVVETLGEVYPEMGNNLSTVLQIIEHEQHSYERLCSKRSAETAALLQRYPQLEESEVLDHAGLPGAIRELVETNVSRLDGAKIHKMYDTYGLDEELLVKLGEMLKFSLDFRDYERYAGELKHGFKHELASRLEERLSAFQQLRDSIEGAQLQATRSERKYNYAYNAQRRIYEVAPCSTRITLLLDDPARNLWHVVTEKSNFYCESGGQQSDTGRLLLPDGNISIEVTSVNDHYGFIVHSIPKQPNVRLSVGDSVELHVDAPRRTSLTLHHTATHLLNAIVRKIVPHPMCQRSSSVTEKGLRLELAISGDKLTLEQIAAIETEIRSVIDRNEPVSVQVCNASELDLTAVTIVPGETYPERGLRVISIGGGRTSQELCCGTHAAGTGELQDFAITGVTQSKNGCFTFHAVAGPAAKQVHLLGTQIQNDVAQLQQDAEQNEGQEDITIIETRLQRLKSVLLTGTDNNMHLPYCVRQRCLEVIGALYQKLKDRSRESLRELVDIEMRNLMEQRPADRDEHRFIVHFLECSIILDEVQLSKATRYCPDRPILVVSITDNQVKARATVPPAFVSERFNAQRWLALVAQEFKAQSPTAPKGQNPTEVCNMKARKVTKAHFETMLENALRVAERFAEENVPQMGRGPAQLKE</sequence>
<evidence type="ECO:0000313" key="18">
    <source>
        <dbReference type="Proteomes" id="UP000069272"/>
    </source>
</evidence>
<comment type="function">
    <text evidence="15">Catalyzes the attachment of alanine to tRNA(Ala) in a two-step reaction: alanine is first activated by ATP to form Ala-AMP and then transferred to the acceptor end of tRNA(Ala). Also edits incorrectly charged tRNA(Ala) via its editing domain.</text>
</comment>
<dbReference type="PANTHER" id="PTHR11777:SF39">
    <property type="entry name" value="ALANINE--TRNA LIGASE, MITOCHONDRIAL"/>
    <property type="match status" value="1"/>
</dbReference>
<dbReference type="GO" id="GO:0005739">
    <property type="term" value="C:mitochondrion"/>
    <property type="evidence" value="ECO:0007669"/>
    <property type="project" value="TreeGrafter"/>
</dbReference>
<dbReference type="VEuPathDB" id="VectorBase:AALB005563"/>
<dbReference type="GO" id="GO:0002161">
    <property type="term" value="F:aminoacyl-tRNA deacylase activity"/>
    <property type="evidence" value="ECO:0007669"/>
    <property type="project" value="TreeGrafter"/>
</dbReference>
<evidence type="ECO:0000256" key="2">
    <source>
        <dbReference type="ARBA" id="ARBA00013168"/>
    </source>
</evidence>
<dbReference type="InterPro" id="IPR002318">
    <property type="entry name" value="Ala-tRNA-lgiase_IIc"/>
</dbReference>
<dbReference type="OrthoDB" id="2423964at2759"/>
<evidence type="ECO:0000256" key="11">
    <source>
        <dbReference type="ARBA" id="ARBA00022917"/>
    </source>
</evidence>
<dbReference type="EnsemblMetazoa" id="AALB005563-RA">
    <property type="protein sequence ID" value="AALB005563-PA"/>
    <property type="gene ID" value="AALB005563"/>
</dbReference>
<dbReference type="GO" id="GO:0004813">
    <property type="term" value="F:alanine-tRNA ligase activity"/>
    <property type="evidence" value="ECO:0007669"/>
    <property type="project" value="UniProtKB-UniRule"/>
</dbReference>
<dbReference type="GO" id="GO:0006419">
    <property type="term" value="P:alanyl-tRNA aminoacylation"/>
    <property type="evidence" value="ECO:0007669"/>
    <property type="project" value="InterPro"/>
</dbReference>
<dbReference type="FunFam" id="3.30.980.10:FF:000004">
    <property type="entry name" value="Alanine--tRNA ligase, cytoplasmic"/>
    <property type="match status" value="1"/>
</dbReference>
<dbReference type="HAMAP" id="MF_00036_B">
    <property type="entry name" value="Ala_tRNA_synth_B"/>
    <property type="match status" value="1"/>
</dbReference>
<dbReference type="InterPro" id="IPR050058">
    <property type="entry name" value="Ala-tRNA_ligase"/>
</dbReference>
<dbReference type="Pfam" id="PF07973">
    <property type="entry name" value="tRNA_SAD"/>
    <property type="match status" value="1"/>
</dbReference>
<dbReference type="SUPFAM" id="SSF101353">
    <property type="entry name" value="Putative anticodon-binding domain of alanyl-tRNA synthetase (AlaRS)"/>
    <property type="match status" value="1"/>
</dbReference>
<dbReference type="AlphaFoldDB" id="A0A182FGC2"/>
<comment type="similarity">
    <text evidence="1">Belongs to the class-II aminoacyl-tRNA synthetase family. Alax-L subfamily.</text>
</comment>
<feature type="binding site" evidence="15">
    <location>
        <position position="763"/>
    </location>
    <ligand>
        <name>Zn(2+)</name>
        <dbReference type="ChEBI" id="CHEBI:29105"/>
    </ligand>
</feature>
<dbReference type="RefSeq" id="XP_035787072.1">
    <property type="nucleotide sequence ID" value="XM_035931179.1"/>
</dbReference>
<name>A0A182FGC2_ANOAL</name>
<dbReference type="Gene3D" id="3.30.980.10">
    <property type="entry name" value="Threonyl-trna Synthetase, Chain A, domain 2"/>
    <property type="match status" value="1"/>
</dbReference>
<protein>
    <recommendedName>
        <fullName evidence="3">Alanine--tRNA ligase</fullName>
        <ecNumber evidence="2">6.1.1.7</ecNumber>
    </recommendedName>
    <alternativeName>
        <fullName evidence="13">Alanyl-tRNA synthetase</fullName>
    </alternativeName>
</protein>
<dbReference type="GeneID" id="118464102"/>
<dbReference type="GO" id="GO:0000049">
    <property type="term" value="F:tRNA binding"/>
    <property type="evidence" value="ECO:0007669"/>
    <property type="project" value="UniProtKB-KW"/>
</dbReference>
<dbReference type="InterPro" id="IPR023033">
    <property type="entry name" value="Ala_tRNA_ligase_euk/bac"/>
</dbReference>
<keyword evidence="7 15" id="KW-0547">Nucleotide-binding</keyword>
<keyword evidence="4 15" id="KW-0820">tRNA-binding</keyword>
<dbReference type="InterPro" id="IPR018164">
    <property type="entry name" value="Ala-tRNA-synth_IIc_N"/>
</dbReference>
<dbReference type="NCBIfam" id="TIGR00344">
    <property type="entry name" value="alaS"/>
    <property type="match status" value="1"/>
</dbReference>
<dbReference type="SMART" id="SM00863">
    <property type="entry name" value="tRNA_SAD"/>
    <property type="match status" value="1"/>
</dbReference>
<dbReference type="VEuPathDB" id="VectorBase:AALB20_030884"/>
<comment type="domain">
    <text evidence="15">Consists of three domains; the N-terminal catalytic domain, the editing domain and the C-terminal C-Ala domain. The editing domain removes incorrectly charged amino acids, while the C-Ala domain, along with tRNA(Ala), serves as a bridge to cooperatively bring together the editing and aminoacylation centers thus stimulating deacylation of misacylated tRNAs.</text>
</comment>
<keyword evidence="8 15" id="KW-0862">Zinc</keyword>
<evidence type="ECO:0000259" key="16">
    <source>
        <dbReference type="PROSITE" id="PS50860"/>
    </source>
</evidence>
<dbReference type="CDD" id="cd00673">
    <property type="entry name" value="AlaRS_core"/>
    <property type="match status" value="1"/>
</dbReference>
<evidence type="ECO:0000256" key="10">
    <source>
        <dbReference type="ARBA" id="ARBA00022884"/>
    </source>
</evidence>
<dbReference type="GO" id="GO:0008270">
    <property type="term" value="F:zinc ion binding"/>
    <property type="evidence" value="ECO:0007669"/>
    <property type="project" value="UniProtKB-UniRule"/>
</dbReference>
<keyword evidence="11 15" id="KW-0648">Protein biosynthesis</keyword>
<reference evidence="17 18" key="1">
    <citation type="journal article" date="2017" name="G3 (Bethesda)">
        <title>The Physical Genome Mapping of Anopheles albimanus Corrected Scaffold Misassemblies and Identified Interarm Rearrangements in Genus Anopheles.</title>
        <authorList>
            <person name="Artemov G.N."/>
            <person name="Peery A.N."/>
            <person name="Jiang X."/>
            <person name="Tu Z."/>
            <person name="Stegniy V.N."/>
            <person name="Sharakhova M.V."/>
            <person name="Sharakhov I.V."/>
        </authorList>
    </citation>
    <scope>NUCLEOTIDE SEQUENCE [LARGE SCALE GENOMIC DNA]</scope>
    <source>
        <strain evidence="17 18">ALBI9_A</strain>
    </source>
</reference>
<dbReference type="InterPro" id="IPR045864">
    <property type="entry name" value="aa-tRNA-synth_II/BPL/LPL"/>
</dbReference>
<dbReference type="EC" id="6.1.1.7" evidence="2"/>
<reference evidence="17" key="2">
    <citation type="submission" date="2022-08" db="UniProtKB">
        <authorList>
            <consortium name="EnsemblMetazoa"/>
        </authorList>
    </citation>
    <scope>IDENTIFICATION</scope>
    <source>
        <strain evidence="17">STECLA/ALBI9_A</strain>
    </source>
</reference>
<evidence type="ECO:0000256" key="5">
    <source>
        <dbReference type="ARBA" id="ARBA00022598"/>
    </source>
</evidence>
<evidence type="ECO:0000256" key="4">
    <source>
        <dbReference type="ARBA" id="ARBA00022555"/>
    </source>
</evidence>
<feature type="binding site" evidence="15">
    <location>
        <position position="657"/>
    </location>
    <ligand>
        <name>Zn(2+)</name>
        <dbReference type="ChEBI" id="CHEBI:29105"/>
    </ligand>
</feature>
<dbReference type="InterPro" id="IPR012947">
    <property type="entry name" value="tRNA_SAD"/>
</dbReference>
<dbReference type="STRING" id="7167.A0A182FGC2"/>
<dbReference type="FunFam" id="3.30.930.10:FF:000011">
    <property type="entry name" value="Alanine--tRNA ligase, cytoplasmic"/>
    <property type="match status" value="1"/>
</dbReference>
<dbReference type="PANTHER" id="PTHR11777">
    <property type="entry name" value="ALANYL-TRNA SYNTHETASE"/>
    <property type="match status" value="1"/>
</dbReference>
<evidence type="ECO:0000256" key="13">
    <source>
        <dbReference type="ARBA" id="ARBA00032577"/>
    </source>
</evidence>
<dbReference type="Gene3D" id="3.30.930.10">
    <property type="entry name" value="Bira Bifunctional Protein, Domain 2"/>
    <property type="match status" value="1"/>
</dbReference>
<keyword evidence="12 15" id="KW-0030">Aminoacyl-tRNA synthetase</keyword>
<proteinExistence type="inferred from homology"/>
<evidence type="ECO:0000256" key="1">
    <source>
        <dbReference type="ARBA" id="ARBA00008429"/>
    </source>
</evidence>
<dbReference type="SUPFAM" id="SSF50447">
    <property type="entry name" value="Translation proteins"/>
    <property type="match status" value="1"/>
</dbReference>
<dbReference type="InterPro" id="IPR009000">
    <property type="entry name" value="Transl_B-barrel_sf"/>
</dbReference>
<dbReference type="InterPro" id="IPR018163">
    <property type="entry name" value="Thr/Ala-tRNA-synth_IIc_edit"/>
</dbReference>
<keyword evidence="18" id="KW-1185">Reference proteome</keyword>
<evidence type="ECO:0000256" key="9">
    <source>
        <dbReference type="ARBA" id="ARBA00022840"/>
    </source>
</evidence>
<accession>A0A182FGC2</accession>
<dbReference type="PRINTS" id="PR00980">
    <property type="entry name" value="TRNASYNTHALA"/>
</dbReference>
<evidence type="ECO:0000256" key="14">
    <source>
        <dbReference type="ARBA" id="ARBA00048300"/>
    </source>
</evidence>
<dbReference type="CTD" id="38595"/>
<keyword evidence="10 15" id="KW-0694">RNA-binding</keyword>
<evidence type="ECO:0000256" key="12">
    <source>
        <dbReference type="ARBA" id="ARBA00023146"/>
    </source>
</evidence>
<keyword evidence="9 15" id="KW-0067">ATP-binding</keyword>
<dbReference type="GO" id="GO:0005524">
    <property type="term" value="F:ATP binding"/>
    <property type="evidence" value="ECO:0007669"/>
    <property type="project" value="UniProtKB-UniRule"/>
</dbReference>
<dbReference type="KEGG" id="aali:118464102"/>
<evidence type="ECO:0000256" key="8">
    <source>
        <dbReference type="ARBA" id="ARBA00022833"/>
    </source>
</evidence>
<keyword evidence="5 15" id="KW-0436">Ligase</keyword>
<evidence type="ECO:0000256" key="3">
    <source>
        <dbReference type="ARBA" id="ARBA00017959"/>
    </source>
</evidence>
<dbReference type="InterPro" id="IPR018165">
    <property type="entry name" value="Ala-tRNA-synth_IIc_core"/>
</dbReference>
<evidence type="ECO:0000256" key="7">
    <source>
        <dbReference type="ARBA" id="ARBA00022741"/>
    </source>
</evidence>
<dbReference type="PROSITE" id="PS50860">
    <property type="entry name" value="AA_TRNA_LIGASE_II_ALA"/>
    <property type="match status" value="1"/>
</dbReference>
<dbReference type="Pfam" id="PF01411">
    <property type="entry name" value="tRNA-synt_2c"/>
    <property type="match status" value="1"/>
</dbReference>
<dbReference type="Proteomes" id="UP000069272">
    <property type="component" value="Chromosome 3L"/>
</dbReference>
<comment type="catalytic activity">
    <reaction evidence="14 15">
        <text>tRNA(Ala) + L-alanine + ATP = L-alanyl-tRNA(Ala) + AMP + diphosphate</text>
        <dbReference type="Rhea" id="RHEA:12540"/>
        <dbReference type="Rhea" id="RHEA-COMP:9657"/>
        <dbReference type="Rhea" id="RHEA-COMP:9923"/>
        <dbReference type="ChEBI" id="CHEBI:30616"/>
        <dbReference type="ChEBI" id="CHEBI:33019"/>
        <dbReference type="ChEBI" id="CHEBI:57972"/>
        <dbReference type="ChEBI" id="CHEBI:78442"/>
        <dbReference type="ChEBI" id="CHEBI:78497"/>
        <dbReference type="ChEBI" id="CHEBI:456215"/>
        <dbReference type="EC" id="6.1.1.7"/>
    </reaction>
</comment>
<comment type="cofactor">
    <cofactor evidence="15">
        <name>Zn(2+)</name>
        <dbReference type="ChEBI" id="CHEBI:29105"/>
    </cofactor>
    <text evidence="15">Binds 1 zinc ion per subunit.</text>
</comment>
<dbReference type="SUPFAM" id="SSF55681">
    <property type="entry name" value="Class II aaRS and biotin synthetases"/>
    <property type="match status" value="1"/>
</dbReference>
<feature type="binding site" evidence="15">
    <location>
        <position position="653"/>
    </location>
    <ligand>
        <name>Zn(2+)</name>
        <dbReference type="ChEBI" id="CHEBI:29105"/>
    </ligand>
</feature>